<dbReference type="GO" id="GO:0009277">
    <property type="term" value="C:fungal-type cell wall"/>
    <property type="evidence" value="ECO:0007669"/>
    <property type="project" value="TreeGrafter"/>
</dbReference>
<dbReference type="PANTHER" id="PTHR34154">
    <property type="entry name" value="ALKALI-SENSITIVE LINKAGE PROTEIN 1"/>
    <property type="match status" value="1"/>
</dbReference>
<reference evidence="3 4" key="1">
    <citation type="journal article" date="2020" name="ISME J.">
        <title>Uncovering the hidden diversity of litter-decomposition mechanisms in mushroom-forming fungi.</title>
        <authorList>
            <person name="Floudas D."/>
            <person name="Bentzer J."/>
            <person name="Ahren D."/>
            <person name="Johansson T."/>
            <person name="Persson P."/>
            <person name="Tunlid A."/>
        </authorList>
    </citation>
    <scope>NUCLEOTIDE SEQUENCE [LARGE SCALE GENOMIC DNA]</scope>
    <source>
        <strain evidence="3 4">CBS 175.51</strain>
    </source>
</reference>
<comment type="caution">
    <text evidence="3">The sequence shown here is derived from an EMBL/GenBank/DDBJ whole genome shotgun (WGS) entry which is preliminary data.</text>
</comment>
<feature type="chain" id="PRO_5034008863" description="Asl1-like glycosyl hydrolase catalytic domain-containing protein" evidence="1">
    <location>
        <begin position="24"/>
        <end position="324"/>
    </location>
</feature>
<dbReference type="AlphaFoldDB" id="A0A8H5FFN3"/>
<evidence type="ECO:0000313" key="3">
    <source>
        <dbReference type="EMBL" id="KAF5335099.1"/>
    </source>
</evidence>
<dbReference type="PANTHER" id="PTHR34154:SF3">
    <property type="entry name" value="ALKALI-SENSITIVE LINKAGE PROTEIN 1"/>
    <property type="match status" value="1"/>
</dbReference>
<evidence type="ECO:0000259" key="2">
    <source>
        <dbReference type="Pfam" id="PF11790"/>
    </source>
</evidence>
<keyword evidence="1" id="KW-0732">Signal</keyword>
<dbReference type="GO" id="GO:0071966">
    <property type="term" value="P:fungal-type cell wall polysaccharide metabolic process"/>
    <property type="evidence" value="ECO:0007669"/>
    <property type="project" value="TreeGrafter"/>
</dbReference>
<organism evidence="3 4">
    <name type="scientific">Ephemerocybe angulata</name>
    <dbReference type="NCBI Taxonomy" id="980116"/>
    <lineage>
        <taxon>Eukaryota</taxon>
        <taxon>Fungi</taxon>
        <taxon>Dikarya</taxon>
        <taxon>Basidiomycota</taxon>
        <taxon>Agaricomycotina</taxon>
        <taxon>Agaricomycetes</taxon>
        <taxon>Agaricomycetidae</taxon>
        <taxon>Agaricales</taxon>
        <taxon>Agaricineae</taxon>
        <taxon>Psathyrellaceae</taxon>
        <taxon>Ephemerocybe</taxon>
    </lineage>
</organism>
<dbReference type="Gene3D" id="3.20.20.80">
    <property type="entry name" value="Glycosidases"/>
    <property type="match status" value="1"/>
</dbReference>
<keyword evidence="4" id="KW-1185">Reference proteome</keyword>
<dbReference type="EMBL" id="JAACJK010000064">
    <property type="protein sequence ID" value="KAF5335099.1"/>
    <property type="molecule type" value="Genomic_DNA"/>
</dbReference>
<protein>
    <recommendedName>
        <fullName evidence="2">Asl1-like glycosyl hydrolase catalytic domain-containing protein</fullName>
    </recommendedName>
</protein>
<feature type="signal peptide" evidence="1">
    <location>
        <begin position="1"/>
        <end position="23"/>
    </location>
</feature>
<dbReference type="Proteomes" id="UP000541558">
    <property type="component" value="Unassembled WGS sequence"/>
</dbReference>
<gene>
    <name evidence="3" type="ORF">D9611_010961</name>
</gene>
<evidence type="ECO:0000313" key="4">
    <source>
        <dbReference type="Proteomes" id="UP000541558"/>
    </source>
</evidence>
<dbReference type="InterPro" id="IPR053183">
    <property type="entry name" value="ASL1"/>
</dbReference>
<dbReference type="InterPro" id="IPR017853">
    <property type="entry name" value="GH"/>
</dbReference>
<accession>A0A8H5FFN3</accession>
<dbReference type="InterPro" id="IPR024655">
    <property type="entry name" value="Asl1_glyco_hydro_catalytic"/>
</dbReference>
<dbReference type="Pfam" id="PF11790">
    <property type="entry name" value="Glyco_hydro_cc"/>
    <property type="match status" value="1"/>
</dbReference>
<dbReference type="SUPFAM" id="SSF51445">
    <property type="entry name" value="(Trans)glycosidases"/>
    <property type="match status" value="1"/>
</dbReference>
<feature type="domain" description="Asl1-like glycosyl hydrolase catalytic" evidence="2">
    <location>
        <begin position="32"/>
        <end position="271"/>
    </location>
</feature>
<proteinExistence type="predicted"/>
<dbReference type="OrthoDB" id="5959761at2759"/>
<evidence type="ECO:0000256" key="1">
    <source>
        <dbReference type="SAM" id="SignalP"/>
    </source>
</evidence>
<sequence length="324" mass="35754">MTSLSAFRFLALLTLLGASTTFAAVTQTSKAGLAWPNGDTVSMGQFAGTGKVSWYYTWISGPINYDAGLEFVPMLWGDEASIKTWDKDIKNVLKNKKDTTAVMGMNEPDHEGQAHLTPEQGAKVWQDHLEPLRAEGIRLGSPGTTSAGYGKQWHLDWNTACAGGCNYDFLVVHHYGTNATDFIRYVTDMYETFKKPVWVTEWADHDFSGHNRIATAAEIADYLKATQEWMDSTTWIERYAWFGAMKNTRNVNPDNGMIDQNGAINALGLQYINWTAPGVPDSSLPKGANKPGRNSSSPSHPISALFLALSVVMLFGLQHVHLLT</sequence>
<name>A0A8H5FFN3_9AGAR</name>